<evidence type="ECO:0000256" key="1">
    <source>
        <dbReference type="SAM" id="MobiDB-lite"/>
    </source>
</evidence>
<feature type="region of interest" description="Disordered" evidence="1">
    <location>
        <begin position="461"/>
        <end position="483"/>
    </location>
</feature>
<keyword evidence="2" id="KW-0812">Transmembrane</keyword>
<comment type="caution">
    <text evidence="4">The sequence shown here is derived from an EMBL/GenBank/DDBJ whole genome shotgun (WGS) entry which is preliminary data.</text>
</comment>
<reference evidence="5" key="1">
    <citation type="submission" date="2017-09" db="EMBL/GenBank/DDBJ databases">
        <title>Depth-based differentiation of microbial function through sediment-hosted aquifers and enrichment of novel symbionts in the deep terrestrial subsurface.</title>
        <authorList>
            <person name="Probst A.J."/>
            <person name="Ladd B."/>
            <person name="Jarett J.K."/>
            <person name="Geller-Mcgrath D.E."/>
            <person name="Sieber C.M.K."/>
            <person name="Emerson J.B."/>
            <person name="Anantharaman K."/>
            <person name="Thomas B.C."/>
            <person name="Malmstrom R."/>
            <person name="Stieglmeier M."/>
            <person name="Klingl A."/>
            <person name="Woyke T."/>
            <person name="Ryan C.M."/>
            <person name="Banfield J.F."/>
        </authorList>
    </citation>
    <scope>NUCLEOTIDE SEQUENCE [LARGE SCALE GENOMIC DNA]</scope>
</reference>
<proteinExistence type="predicted"/>
<name>A0A2M6WME9_9BACT</name>
<dbReference type="Pfam" id="PF26449">
    <property type="entry name" value="DUF8128"/>
    <property type="match status" value="1"/>
</dbReference>
<keyword evidence="2" id="KW-0472">Membrane</keyword>
<dbReference type="EMBL" id="PFAS01000022">
    <property type="protein sequence ID" value="PIT93963.1"/>
    <property type="molecule type" value="Genomic_DNA"/>
</dbReference>
<evidence type="ECO:0000313" key="4">
    <source>
        <dbReference type="EMBL" id="PIT93963.1"/>
    </source>
</evidence>
<dbReference type="InterPro" id="IPR058441">
    <property type="entry name" value="DUF8128"/>
</dbReference>
<keyword evidence="2" id="KW-1133">Transmembrane helix</keyword>
<feature type="transmembrane region" description="Helical" evidence="2">
    <location>
        <begin position="20"/>
        <end position="42"/>
    </location>
</feature>
<organism evidence="4 5">
    <name type="scientific">Candidatus Falkowbacteria bacterium CG10_big_fil_rev_8_21_14_0_10_43_11</name>
    <dbReference type="NCBI Taxonomy" id="1974568"/>
    <lineage>
        <taxon>Bacteria</taxon>
        <taxon>Candidatus Falkowiibacteriota</taxon>
    </lineage>
</organism>
<accession>A0A2M6WME9</accession>
<feature type="domain" description="DUF8128" evidence="3">
    <location>
        <begin position="108"/>
        <end position="410"/>
    </location>
</feature>
<dbReference type="AlphaFoldDB" id="A0A2M6WME9"/>
<evidence type="ECO:0000259" key="3">
    <source>
        <dbReference type="Pfam" id="PF26449"/>
    </source>
</evidence>
<dbReference type="Proteomes" id="UP000229335">
    <property type="component" value="Unassembled WGS sequence"/>
</dbReference>
<evidence type="ECO:0000313" key="5">
    <source>
        <dbReference type="Proteomes" id="UP000229335"/>
    </source>
</evidence>
<sequence length="483" mass="55910">MDVVINLDKVMAVLALPPDILLARIFLYVGWVPIAIFLLWVFKETWVYYIQVDYARKREFILLAIDVPQENEQTPRAVEHMFAHLAGAHASINLIEKYWNGKLQDRFSLEIVSIEGYTQYLIRTMPKYRDLVETMIYAQYPGAEITEVNDYVEGYPAKFPDEIYNIHGAEWILQRPSVYPLRTYLDFEHQFSGEFIDPNSALLELFGNLRKGEQCWYQIVVTPRGFDWEQEGYDEISKVIGEKKKNKENIFDKLTNGFLNILTVFSEFIVPLWGDIENKKEEEKEISMLNLRPVQKKQIEAIQQKISKVGFDVKIRFIYIAEKEVFDKARFGSFVGVMKQYNFSDLNGLKPDMDITATSTHYLWKESRVNARKKRLMSAYKSRDNWEGRKSYILNIEELATLWHFPIEEAVQAPMLQKVTSRKSEAPSYLPIEGAVSDLGSEINLPAELINASEEKEAIFSPVKSAPRADMKKSEPPANLPVG</sequence>
<gene>
    <name evidence="4" type="ORF">COU00_01520</name>
</gene>
<evidence type="ECO:0000256" key="2">
    <source>
        <dbReference type="SAM" id="Phobius"/>
    </source>
</evidence>
<protein>
    <recommendedName>
        <fullName evidence="3">DUF8128 domain-containing protein</fullName>
    </recommendedName>
</protein>